<protein>
    <submittedName>
        <fullName evidence="1">Uncharacterized protein</fullName>
    </submittedName>
</protein>
<dbReference type="Proteomes" id="UP000000724">
    <property type="component" value="Contig Pc00c22"/>
</dbReference>
<dbReference type="EMBL" id="AM920437">
    <property type="protein sequence ID" value="CAP99045.1"/>
    <property type="molecule type" value="Genomic_DNA"/>
</dbReference>
<dbReference type="VEuPathDB" id="FungiDB:PCH_Pc22g17570"/>
<keyword evidence="2" id="KW-1185">Reference proteome</keyword>
<dbReference type="OrthoDB" id="10488181at2759"/>
<accession>B6HT81</accession>
<name>B6HT81_PENRW</name>
<gene>
    <name evidence="1" type="ORF">Pc22g17570</name>
    <name evidence="1" type="ORF">PCH_Pc22g17570</name>
</gene>
<evidence type="ECO:0000313" key="2">
    <source>
        <dbReference type="Proteomes" id="UP000000724"/>
    </source>
</evidence>
<evidence type="ECO:0000313" key="1">
    <source>
        <dbReference type="EMBL" id="CAP99045.1"/>
    </source>
</evidence>
<organism evidence="1 2">
    <name type="scientific">Penicillium rubens (strain ATCC 28089 / DSM 1075 / NRRL 1951 / Wisconsin 54-1255)</name>
    <name type="common">Penicillium chrysogenum</name>
    <dbReference type="NCBI Taxonomy" id="500485"/>
    <lineage>
        <taxon>Eukaryota</taxon>
        <taxon>Fungi</taxon>
        <taxon>Dikarya</taxon>
        <taxon>Ascomycota</taxon>
        <taxon>Pezizomycotina</taxon>
        <taxon>Eurotiomycetes</taxon>
        <taxon>Eurotiomycetidae</taxon>
        <taxon>Eurotiales</taxon>
        <taxon>Aspergillaceae</taxon>
        <taxon>Penicillium</taxon>
        <taxon>Penicillium chrysogenum species complex</taxon>
    </lineage>
</organism>
<sequence length="111" mass="12332">MARVRIGSTFGFSVKIHAATPGSQARPPQIAISKEWGGASRILAFCGGLQRATTRLLGGRMMLRIDQCPKHHDIRCNLAFSSSEHRMMHHYTGGQYECCSNIMFIIRLGIN</sequence>
<proteinExistence type="predicted"/>
<dbReference type="AlphaFoldDB" id="B6HT81"/>
<reference evidence="1 2" key="1">
    <citation type="journal article" date="2008" name="Nat. Biotechnol.">
        <title>Genome sequencing and analysis of the filamentous fungus Penicillium chrysogenum.</title>
        <authorList>
            <person name="van den Berg M.A."/>
            <person name="Albang R."/>
            <person name="Albermann K."/>
            <person name="Badger J.H."/>
            <person name="Daran J.-M."/>
            <person name="Driessen A.J.M."/>
            <person name="Garcia-Estrada C."/>
            <person name="Fedorova N.D."/>
            <person name="Harris D.M."/>
            <person name="Heijne W.H.M."/>
            <person name="Joardar V.S."/>
            <person name="Kiel J.A.K.W."/>
            <person name="Kovalchuk A."/>
            <person name="Martin J.F."/>
            <person name="Nierman W.C."/>
            <person name="Nijland J.G."/>
            <person name="Pronk J.T."/>
            <person name="Roubos J.A."/>
            <person name="van der Klei I.J."/>
            <person name="van Peij N.N.M.E."/>
            <person name="Veenhuis M."/>
            <person name="von Doehren H."/>
            <person name="Wagner C."/>
            <person name="Wortman J.R."/>
            <person name="Bovenberg R.A.L."/>
        </authorList>
    </citation>
    <scope>NUCLEOTIDE SEQUENCE [LARGE SCALE GENOMIC DNA]</scope>
    <source>
        <strain evidence="2">ATCC 28089 / DSM 1075 / NRRL 1951 / Wisconsin 54-1255</strain>
    </source>
</reference>
<dbReference type="HOGENOM" id="CLU_2159254_0_0_1"/>